<keyword evidence="4" id="KW-1185">Reference proteome</keyword>
<dbReference type="AlphaFoldDB" id="A0A2X0TX84"/>
<organism evidence="3 4">
    <name type="scientific">Schaalia odontolytica</name>
    <dbReference type="NCBI Taxonomy" id="1660"/>
    <lineage>
        <taxon>Bacteria</taxon>
        <taxon>Bacillati</taxon>
        <taxon>Actinomycetota</taxon>
        <taxon>Actinomycetes</taxon>
        <taxon>Actinomycetales</taxon>
        <taxon>Actinomycetaceae</taxon>
        <taxon>Schaalia</taxon>
    </lineage>
</organism>
<evidence type="ECO:0000313" key="3">
    <source>
        <dbReference type="EMBL" id="SPT54524.1"/>
    </source>
</evidence>
<evidence type="ECO:0000256" key="2">
    <source>
        <dbReference type="SAM" id="Phobius"/>
    </source>
</evidence>
<dbReference type="OrthoDB" id="4878398at2"/>
<dbReference type="EMBL" id="UAPR01000001">
    <property type="protein sequence ID" value="SPT54524.1"/>
    <property type="molecule type" value="Genomic_DNA"/>
</dbReference>
<dbReference type="GeneID" id="93757696"/>
<feature type="region of interest" description="Disordered" evidence="1">
    <location>
        <begin position="191"/>
        <end position="217"/>
    </location>
</feature>
<dbReference type="Proteomes" id="UP000250192">
    <property type="component" value="Unassembled WGS sequence"/>
</dbReference>
<evidence type="ECO:0000313" key="4">
    <source>
        <dbReference type="Proteomes" id="UP000250192"/>
    </source>
</evidence>
<dbReference type="RefSeq" id="WP_111822690.1">
    <property type="nucleotide sequence ID" value="NZ_CBDERX010000039.1"/>
</dbReference>
<reference evidence="3 4" key="1">
    <citation type="submission" date="2018-06" db="EMBL/GenBank/DDBJ databases">
        <authorList>
            <consortium name="Pathogen Informatics"/>
            <person name="Doyle S."/>
        </authorList>
    </citation>
    <scope>NUCLEOTIDE SEQUENCE [LARGE SCALE GENOMIC DNA]</scope>
    <source>
        <strain evidence="3 4">NCTC9935</strain>
    </source>
</reference>
<keyword evidence="2" id="KW-1133">Transmembrane helix</keyword>
<feature type="transmembrane region" description="Helical" evidence="2">
    <location>
        <begin position="7"/>
        <end position="29"/>
    </location>
</feature>
<name>A0A2X0TX84_9ACTO</name>
<sequence>MRSVSGAFNRIILATFGLALVAAASWFVASGLGAGRYWPAVDRYLAPAQDSVSSILAPLTHSNWLIPIAALLSVLAIVAGAFVLIKQIPRKAAASPLRITGSDGSLLASLAPDVLSQALSERAQEIPGVEQCSVWVAGSHKNLWVQADITVSRDSAVEWAVSALRNRLNEDIATSLGAAPRQIDVLMNLNSPSRSNSRSEAVTGQRAPVIDGSNVDA</sequence>
<gene>
    <name evidence="3" type="ORF">NCTC9935_00064</name>
</gene>
<evidence type="ECO:0000256" key="1">
    <source>
        <dbReference type="SAM" id="MobiDB-lite"/>
    </source>
</evidence>
<accession>A0A2X0TX84</accession>
<proteinExistence type="predicted"/>
<keyword evidence="2" id="KW-0472">Membrane</keyword>
<protein>
    <recommendedName>
        <fullName evidence="5">Alkaline shock response membrane anchor protein AmaP</fullName>
    </recommendedName>
</protein>
<evidence type="ECO:0008006" key="5">
    <source>
        <dbReference type="Google" id="ProtNLM"/>
    </source>
</evidence>
<feature type="transmembrane region" description="Helical" evidence="2">
    <location>
        <begin position="64"/>
        <end position="85"/>
    </location>
</feature>
<keyword evidence="2" id="KW-0812">Transmembrane</keyword>